<dbReference type="GO" id="GO:0016020">
    <property type="term" value="C:membrane"/>
    <property type="evidence" value="ECO:0007669"/>
    <property type="project" value="UniProtKB-SubCell"/>
</dbReference>
<dbReference type="PRINTS" id="PR01435">
    <property type="entry name" value="NPOXDRDTASE5"/>
</dbReference>
<dbReference type="PANTHER" id="PTHR42829:SF2">
    <property type="entry name" value="NADH-UBIQUINONE OXIDOREDUCTASE CHAIN 5"/>
    <property type="match status" value="1"/>
</dbReference>
<dbReference type="PRINTS" id="PR01434">
    <property type="entry name" value="NADHDHGNASE5"/>
</dbReference>
<dbReference type="Proteomes" id="UP000294404">
    <property type="component" value="Chromosome"/>
</dbReference>
<evidence type="ECO:0000256" key="1">
    <source>
        <dbReference type="ARBA" id="ARBA00004127"/>
    </source>
</evidence>
<dbReference type="GO" id="GO:0015990">
    <property type="term" value="P:electron transport coupled proton transport"/>
    <property type="evidence" value="ECO:0007669"/>
    <property type="project" value="TreeGrafter"/>
</dbReference>
<evidence type="ECO:0000313" key="12">
    <source>
        <dbReference type="Proteomes" id="UP000294404"/>
    </source>
</evidence>
<feature type="transmembrane region" description="Helical" evidence="8">
    <location>
        <begin position="81"/>
        <end position="103"/>
    </location>
</feature>
<feature type="transmembrane region" description="Helical" evidence="8">
    <location>
        <begin position="336"/>
        <end position="357"/>
    </location>
</feature>
<keyword evidence="11" id="KW-0560">Oxidoreductase</keyword>
<proteinExistence type="predicted"/>
<feature type="transmembrane region" description="Helical" evidence="8">
    <location>
        <begin position="417"/>
        <end position="441"/>
    </location>
</feature>
<feature type="transmembrane region" description="Helical" evidence="8">
    <location>
        <begin position="501"/>
        <end position="518"/>
    </location>
</feature>
<comment type="function">
    <text evidence="5">NDH-1 shuttles electrons from NADH, via FMN and iron-sulfur (Fe-S) centers, to quinones in the respiratory chain. Couples the redox reaction to proton translocation (for every two electrons transferred, four hydrogen ions are translocated across the cytoplasmic membrane), and thus conserves the redox energy in a proton gradient.</text>
</comment>
<comment type="subcellular location">
    <subcellularLocation>
        <location evidence="1">Endomembrane system</location>
        <topology evidence="1">Multi-pass membrane protein</topology>
    </subcellularLocation>
    <subcellularLocation>
        <location evidence="7">Membrane</location>
        <topology evidence="7">Multi-pass membrane protein</topology>
    </subcellularLocation>
</comment>
<comment type="subunit">
    <text evidence="6">Composed of 13 different subunits. Subunits NuoA, H, J, K, L, M, N constitute the membrane sector of the complex.</text>
</comment>
<keyword evidence="2 7" id="KW-0812">Transmembrane</keyword>
<feature type="transmembrane region" description="Helical" evidence="8">
    <location>
        <begin position="115"/>
        <end position="133"/>
    </location>
</feature>
<dbReference type="GO" id="GO:0012505">
    <property type="term" value="C:endomembrane system"/>
    <property type="evidence" value="ECO:0007669"/>
    <property type="project" value="UniProtKB-SubCell"/>
</dbReference>
<dbReference type="GO" id="GO:0003954">
    <property type="term" value="F:NADH dehydrogenase activity"/>
    <property type="evidence" value="ECO:0007669"/>
    <property type="project" value="TreeGrafter"/>
</dbReference>
<dbReference type="GO" id="GO:0008137">
    <property type="term" value="F:NADH dehydrogenase (ubiquinone) activity"/>
    <property type="evidence" value="ECO:0007669"/>
    <property type="project" value="InterPro"/>
</dbReference>
<dbReference type="InterPro" id="IPR003945">
    <property type="entry name" value="NU5C-like"/>
</dbReference>
<dbReference type="RefSeq" id="WP_154027239.1">
    <property type="nucleotide sequence ID" value="NZ_LR217695.1"/>
</dbReference>
<evidence type="ECO:0000256" key="7">
    <source>
        <dbReference type="RuleBase" id="RU000320"/>
    </source>
</evidence>
<feature type="transmembrane region" description="Helical" evidence="8">
    <location>
        <begin position="32"/>
        <end position="50"/>
    </location>
</feature>
<protein>
    <submittedName>
        <fullName evidence="11">NADH-quinone oxidoreductase subunit L</fullName>
        <ecNumber evidence="11">1.6.5.11</ecNumber>
    </submittedName>
</protein>
<keyword evidence="4 8" id="KW-0472">Membrane</keyword>
<keyword evidence="3 8" id="KW-1133">Transmembrane helix</keyword>
<feature type="transmembrane region" description="Helical" evidence="8">
    <location>
        <begin position="255"/>
        <end position="277"/>
    </location>
</feature>
<dbReference type="Pfam" id="PF00361">
    <property type="entry name" value="Proton_antipo_M"/>
    <property type="match status" value="1"/>
</dbReference>
<feature type="transmembrane region" description="Helical" evidence="8">
    <location>
        <begin position="139"/>
        <end position="160"/>
    </location>
</feature>
<feature type="transmembrane region" description="Helical" evidence="8">
    <location>
        <begin position="597"/>
        <end position="618"/>
    </location>
</feature>
<dbReference type="NCBIfam" id="TIGR01974">
    <property type="entry name" value="NDH_I_L"/>
    <property type="match status" value="1"/>
</dbReference>
<dbReference type="OrthoDB" id="9811798at2"/>
<evidence type="ECO:0000256" key="4">
    <source>
        <dbReference type="ARBA" id="ARBA00023136"/>
    </source>
</evidence>
<evidence type="ECO:0000256" key="6">
    <source>
        <dbReference type="ARBA" id="ARBA00025811"/>
    </source>
</evidence>
<dbReference type="InterPro" id="IPR001516">
    <property type="entry name" value="Proton_antipo_N"/>
</dbReference>
<dbReference type="PANTHER" id="PTHR42829">
    <property type="entry name" value="NADH-UBIQUINONE OXIDOREDUCTASE CHAIN 5"/>
    <property type="match status" value="1"/>
</dbReference>
<feature type="domain" description="NADH-Ubiquinone oxidoreductase (complex I) chain 5 N-terminal" evidence="10">
    <location>
        <begin position="69"/>
        <end position="119"/>
    </location>
</feature>
<reference evidence="11 12" key="1">
    <citation type="submission" date="2019-02" db="EMBL/GenBank/DDBJ databases">
        <authorList>
            <person name="Manzano-Marin A."/>
            <person name="Manzano-Marin A."/>
        </authorList>
    </citation>
    <scope>NUCLEOTIDE SEQUENCE [LARGE SCALE GENOMIC DNA]</scope>
    <source>
        <strain evidence="11 12">BuCicuneomaculata</strain>
    </source>
</reference>
<feature type="transmembrane region" description="Helical" evidence="8">
    <location>
        <begin position="462"/>
        <end position="481"/>
    </location>
</feature>
<evidence type="ECO:0000259" key="10">
    <source>
        <dbReference type="Pfam" id="PF00662"/>
    </source>
</evidence>
<evidence type="ECO:0000256" key="2">
    <source>
        <dbReference type="ARBA" id="ARBA00022692"/>
    </source>
</evidence>
<evidence type="ECO:0000256" key="3">
    <source>
        <dbReference type="ARBA" id="ARBA00022989"/>
    </source>
</evidence>
<organism evidence="11 12">
    <name type="scientific">Buchnera aphidicola</name>
    <name type="common">Cinara cuneomaculata</name>
    <dbReference type="NCBI Taxonomy" id="1660040"/>
    <lineage>
        <taxon>Bacteria</taxon>
        <taxon>Pseudomonadati</taxon>
        <taxon>Pseudomonadota</taxon>
        <taxon>Gammaproteobacteria</taxon>
        <taxon>Enterobacterales</taxon>
        <taxon>Erwiniaceae</taxon>
        <taxon>Buchnera</taxon>
    </lineage>
</organism>
<evidence type="ECO:0000313" key="11">
    <source>
        <dbReference type="EMBL" id="VFP78094.1"/>
    </source>
</evidence>
<dbReference type="AlphaFoldDB" id="A0A451CXK2"/>
<feature type="transmembrane region" description="Helical" evidence="8">
    <location>
        <begin position="218"/>
        <end position="243"/>
    </location>
</feature>
<feature type="transmembrane region" description="Helical" evidence="8">
    <location>
        <begin position="378"/>
        <end position="397"/>
    </location>
</feature>
<feature type="transmembrane region" description="Helical" evidence="8">
    <location>
        <begin position="283"/>
        <end position="304"/>
    </location>
</feature>
<feature type="domain" description="NADH:quinone oxidoreductase/Mrp antiporter transmembrane" evidence="9">
    <location>
        <begin position="136"/>
        <end position="429"/>
    </location>
</feature>
<dbReference type="GO" id="GO:0042773">
    <property type="term" value="P:ATP synthesis coupled electron transport"/>
    <property type="evidence" value="ECO:0007669"/>
    <property type="project" value="InterPro"/>
</dbReference>
<dbReference type="Pfam" id="PF00662">
    <property type="entry name" value="Proton_antipo_N"/>
    <property type="match status" value="1"/>
</dbReference>
<dbReference type="EC" id="1.6.5.11" evidence="11"/>
<feature type="transmembrane region" description="Helical" evidence="8">
    <location>
        <begin position="539"/>
        <end position="560"/>
    </location>
</feature>
<evidence type="ECO:0000256" key="8">
    <source>
        <dbReference type="SAM" id="Phobius"/>
    </source>
</evidence>
<dbReference type="EMBL" id="LR217695">
    <property type="protein sequence ID" value="VFP78094.1"/>
    <property type="molecule type" value="Genomic_DNA"/>
</dbReference>
<dbReference type="InterPro" id="IPR001750">
    <property type="entry name" value="ND/Mrp_TM"/>
</dbReference>
<name>A0A451CXK2_9GAMM</name>
<dbReference type="InterPro" id="IPR018393">
    <property type="entry name" value="NADHpl_OxRdtase_5_subgr"/>
</dbReference>
<accession>A0A451CXK2</accession>
<evidence type="ECO:0000256" key="5">
    <source>
        <dbReference type="ARBA" id="ARBA00025189"/>
    </source>
</evidence>
<gene>
    <name evidence="11" type="primary">nuoL</name>
    <name evidence="11" type="ORF">BUCICUMA2628_113</name>
</gene>
<evidence type="ECO:0000259" key="9">
    <source>
        <dbReference type="Pfam" id="PF00361"/>
    </source>
</evidence>
<sequence length="621" mass="73437">MNLIYYVVLFPLLSCLILISLQKFLSKNYVSWISISSVFMSLLFFLYVVYDYYIKFNISKIFFIPLLNWTTVYNYRVEWNFLIDFFSLSMIGMVLIVSISVYLFSVWYMQNSLVYTKYFIYMNFFVSLMMIFILTSNLIIMFCAWELVGVCSYLLIGFYYNRQRNGYAAIKSFLMTRFSDIFFLVSIFLIFLKFHTVDFVVLKYFVSEIILLNIHTNYVYWITCFLIIAAIGKSVQVPLHTWLIGAMVGPTPASALIHAATLVTMGVYLIVRMYILFIYNTYAMSYLAILGCITIIISGISAIFENNIKRILAYSTMNQIGYMFIALGSYNIKGAFIHLICHAFFKAILFLSTGSIIKCTNNEQNIFNMGGLYKKIPLVYITFLIGSCSLISLPFITSSFYSKSNIILNIPYYGNNFLLLFSLIGIFLTSIYLFRMIFLVFHGSSKPKIILFKKKWFHNISLFVLCIGCTPITWYVTSYFWDQVYYYTSNSILEYSIYIEYFSFLLSALGFIIIYLVYKSKKFSLKNFYSNQIFNLLRTLALNYWFFDSFYFYVFIRTYYNFSNYLNKNNFYYIEKIFLNKIYWFIKQFSNFTSINIIYHMRWNVICLTLFLLIIFAVNNY</sequence>
<feature type="transmembrane region" description="Helical" evidence="8">
    <location>
        <begin position="181"/>
        <end position="206"/>
    </location>
</feature>
<feature type="transmembrane region" description="Helical" evidence="8">
    <location>
        <begin position="311"/>
        <end position="330"/>
    </location>
</feature>